<gene>
    <name evidence="1" type="ORF">RCL2_000316300</name>
</gene>
<reference evidence="1" key="1">
    <citation type="submission" date="2019-10" db="EMBL/GenBank/DDBJ databases">
        <title>Conservation and host-specific expression of non-tandemly repeated heterogenous ribosome RNA gene in arbuscular mycorrhizal fungi.</title>
        <authorList>
            <person name="Maeda T."/>
            <person name="Kobayashi Y."/>
            <person name="Nakagawa T."/>
            <person name="Ezawa T."/>
            <person name="Yamaguchi K."/>
            <person name="Bino T."/>
            <person name="Nishimoto Y."/>
            <person name="Shigenobu S."/>
            <person name="Kawaguchi M."/>
        </authorList>
    </citation>
    <scope>NUCLEOTIDE SEQUENCE</scope>
    <source>
        <strain evidence="1">HR1</strain>
    </source>
</reference>
<dbReference type="Proteomes" id="UP000615446">
    <property type="component" value="Unassembled WGS sequence"/>
</dbReference>
<comment type="caution">
    <text evidence="1">The sequence shown here is derived from an EMBL/GenBank/DDBJ whole genome shotgun (WGS) entry which is preliminary data.</text>
</comment>
<dbReference type="AlphaFoldDB" id="A0A8H3KXW3"/>
<evidence type="ECO:0000313" key="2">
    <source>
        <dbReference type="Proteomes" id="UP000615446"/>
    </source>
</evidence>
<name>A0A8H3KXW3_9GLOM</name>
<evidence type="ECO:0000313" key="1">
    <source>
        <dbReference type="EMBL" id="GES75749.1"/>
    </source>
</evidence>
<sequence>MIFRRTPLEADYDISKTLFEDLVTIFEDYFKGSDEAQTPFKDPGQEISKVWGFLKRYKTSKVYGFWTKISKVYSFL</sequence>
<proteinExistence type="predicted"/>
<dbReference type="EMBL" id="BLAL01000017">
    <property type="protein sequence ID" value="GES75749.1"/>
    <property type="molecule type" value="Genomic_DNA"/>
</dbReference>
<protein>
    <submittedName>
        <fullName evidence="1">Uncharacterized protein</fullName>
    </submittedName>
</protein>
<organism evidence="1 2">
    <name type="scientific">Rhizophagus clarus</name>
    <dbReference type="NCBI Taxonomy" id="94130"/>
    <lineage>
        <taxon>Eukaryota</taxon>
        <taxon>Fungi</taxon>
        <taxon>Fungi incertae sedis</taxon>
        <taxon>Mucoromycota</taxon>
        <taxon>Glomeromycotina</taxon>
        <taxon>Glomeromycetes</taxon>
        <taxon>Glomerales</taxon>
        <taxon>Glomeraceae</taxon>
        <taxon>Rhizophagus</taxon>
    </lineage>
</organism>
<accession>A0A8H3KXW3</accession>